<keyword evidence="4" id="KW-1185">Reference proteome</keyword>
<evidence type="ECO:0000256" key="1">
    <source>
        <dbReference type="SAM" id="Coils"/>
    </source>
</evidence>
<gene>
    <name evidence="3" type="ORF">COCCADRAFT_29052</name>
</gene>
<dbReference type="RefSeq" id="XP_007715731.1">
    <property type="nucleotide sequence ID" value="XM_007717541.1"/>
</dbReference>
<organism evidence="3 4">
    <name type="scientific">Cochliobolus carbonum (strain 26-R-13)</name>
    <name type="common">Maize leaf spot fungus</name>
    <name type="synonym">Bipolaris zeicola</name>
    <dbReference type="NCBI Taxonomy" id="930089"/>
    <lineage>
        <taxon>Eukaryota</taxon>
        <taxon>Fungi</taxon>
        <taxon>Dikarya</taxon>
        <taxon>Ascomycota</taxon>
        <taxon>Pezizomycotina</taxon>
        <taxon>Dothideomycetes</taxon>
        <taxon>Pleosporomycetidae</taxon>
        <taxon>Pleosporales</taxon>
        <taxon>Pleosporineae</taxon>
        <taxon>Pleosporaceae</taxon>
        <taxon>Bipolaris</taxon>
    </lineage>
</organism>
<sequence>MANNFPLTPFPSTPSRSTCPINVKLAIGDALTSSETPHPSYTPTTNSPFIETRATTYEELVRSLDVQVDSLQYLPSEAKDDKLFDKIHERPSLKSSSRCSSTPKLAFGTYREDSVYITQVYVYLRSPSFKNTEPSMVFGKRMANTKYTVMNTKDINCADGMLQANKFWRPFIKDGKFELDAVKAVLKALFIRKGITLSAPIPVVGSVFRSNLVLGCEMFRISKQSRRILEKTPKQVDKSANAIDVSRAQSSSPAMSSTSSTIFPVVPTAQMYSQNELSCHVDASRPLVVGSSKKRHSSRLTITEQDTVKVEANKSVTTSKLAAVDDPNSDALLFPGNQLEEVGEEPPFIPEDDPEELSEEPEESSVSKTDTPEPSKGMKTILESLSASYNDREDLQKKIDEMTAQVTRHITTLEELHREKEQFDAEYERKRRAFEERISVEDQDKVSKIAEIETKSQTMREKLEAEKHQLGVMTPEMMAVWELSRKFVCKEYGIKEGLPSKRQKTSH</sequence>
<dbReference type="EMBL" id="KI964721">
    <property type="protein sequence ID" value="EUC29957.1"/>
    <property type="molecule type" value="Genomic_DNA"/>
</dbReference>
<proteinExistence type="predicted"/>
<name>W6XR90_COCC2</name>
<protein>
    <submittedName>
        <fullName evidence="3">Uncharacterized protein</fullName>
    </submittedName>
</protein>
<feature type="compositionally biased region" description="Acidic residues" evidence="2">
    <location>
        <begin position="350"/>
        <end position="363"/>
    </location>
</feature>
<reference evidence="3 4" key="1">
    <citation type="journal article" date="2013" name="PLoS Genet.">
        <title>Comparative genome structure, secondary metabolite, and effector coding capacity across Cochliobolus pathogens.</title>
        <authorList>
            <person name="Condon B.J."/>
            <person name="Leng Y."/>
            <person name="Wu D."/>
            <person name="Bushley K.E."/>
            <person name="Ohm R.A."/>
            <person name="Otillar R."/>
            <person name="Martin J."/>
            <person name="Schackwitz W."/>
            <person name="Grimwood J."/>
            <person name="MohdZainudin N."/>
            <person name="Xue C."/>
            <person name="Wang R."/>
            <person name="Manning V.A."/>
            <person name="Dhillon B."/>
            <person name="Tu Z.J."/>
            <person name="Steffenson B.J."/>
            <person name="Salamov A."/>
            <person name="Sun H."/>
            <person name="Lowry S."/>
            <person name="LaButti K."/>
            <person name="Han J."/>
            <person name="Copeland A."/>
            <person name="Lindquist E."/>
            <person name="Barry K."/>
            <person name="Schmutz J."/>
            <person name="Baker S.E."/>
            <person name="Ciuffetti L.M."/>
            <person name="Grigoriev I.V."/>
            <person name="Zhong S."/>
            <person name="Turgeon B.G."/>
        </authorList>
    </citation>
    <scope>NUCLEOTIDE SEQUENCE [LARGE SCALE GENOMIC DNA]</scope>
    <source>
        <strain evidence="3 4">26-R-13</strain>
    </source>
</reference>
<dbReference type="HOGENOM" id="CLU_540766_0_0_1"/>
<dbReference type="GeneID" id="19146509"/>
<evidence type="ECO:0000313" key="3">
    <source>
        <dbReference type="EMBL" id="EUC29957.1"/>
    </source>
</evidence>
<dbReference type="OrthoDB" id="3693870at2759"/>
<dbReference type="Proteomes" id="UP000053841">
    <property type="component" value="Unassembled WGS sequence"/>
</dbReference>
<feature type="coiled-coil region" evidence="1">
    <location>
        <begin position="385"/>
        <end position="469"/>
    </location>
</feature>
<feature type="region of interest" description="Disordered" evidence="2">
    <location>
        <begin position="342"/>
        <end position="377"/>
    </location>
</feature>
<accession>W6XR90</accession>
<evidence type="ECO:0000256" key="2">
    <source>
        <dbReference type="SAM" id="MobiDB-lite"/>
    </source>
</evidence>
<dbReference type="KEGG" id="bze:COCCADRAFT_29052"/>
<dbReference type="AlphaFoldDB" id="W6XR90"/>
<keyword evidence="1" id="KW-0175">Coiled coil</keyword>
<evidence type="ECO:0000313" key="4">
    <source>
        <dbReference type="Proteomes" id="UP000053841"/>
    </source>
</evidence>